<name>A0AAU9KJ13_9CILI</name>
<dbReference type="Gene3D" id="3.60.40.10">
    <property type="entry name" value="PPM-type phosphatase domain"/>
    <property type="match status" value="1"/>
</dbReference>
<dbReference type="Pfam" id="PF00481">
    <property type="entry name" value="PP2C"/>
    <property type="match status" value="1"/>
</dbReference>
<keyword evidence="5" id="KW-1185">Reference proteome</keyword>
<dbReference type="Proteomes" id="UP001162131">
    <property type="component" value="Unassembled WGS sequence"/>
</dbReference>
<dbReference type="AlphaFoldDB" id="A0AAU9KJ13"/>
<keyword evidence="2" id="KW-0472">Membrane</keyword>
<accession>A0AAU9KJ13</accession>
<evidence type="ECO:0000256" key="2">
    <source>
        <dbReference type="ARBA" id="ARBA00023136"/>
    </source>
</evidence>
<dbReference type="SUPFAM" id="SSF81606">
    <property type="entry name" value="PP2C-like"/>
    <property type="match status" value="1"/>
</dbReference>
<dbReference type="PANTHER" id="PTHR47992">
    <property type="entry name" value="PROTEIN PHOSPHATASE"/>
    <property type="match status" value="1"/>
</dbReference>
<dbReference type="GO" id="GO:0004722">
    <property type="term" value="F:protein serine/threonine phosphatase activity"/>
    <property type="evidence" value="ECO:0007669"/>
    <property type="project" value="InterPro"/>
</dbReference>
<reference evidence="4" key="1">
    <citation type="submission" date="2021-09" db="EMBL/GenBank/DDBJ databases">
        <authorList>
            <consortium name="AG Swart"/>
            <person name="Singh M."/>
            <person name="Singh A."/>
            <person name="Seah K."/>
            <person name="Emmerich C."/>
        </authorList>
    </citation>
    <scope>NUCLEOTIDE SEQUENCE</scope>
    <source>
        <strain evidence="4">ATCC30299</strain>
    </source>
</reference>
<evidence type="ECO:0000256" key="1">
    <source>
        <dbReference type="ARBA" id="ARBA00004370"/>
    </source>
</evidence>
<proteinExistence type="predicted"/>
<protein>
    <recommendedName>
        <fullName evidence="3">PPM-type phosphatase domain-containing protein</fullName>
    </recommendedName>
</protein>
<dbReference type="InterPro" id="IPR015655">
    <property type="entry name" value="PP2C"/>
</dbReference>
<evidence type="ECO:0000313" key="5">
    <source>
        <dbReference type="Proteomes" id="UP001162131"/>
    </source>
</evidence>
<evidence type="ECO:0000313" key="4">
    <source>
        <dbReference type="EMBL" id="CAG9335735.1"/>
    </source>
</evidence>
<dbReference type="SMART" id="SM00332">
    <property type="entry name" value="PP2Cc"/>
    <property type="match status" value="1"/>
</dbReference>
<dbReference type="EMBL" id="CAJZBQ010000062">
    <property type="protein sequence ID" value="CAG9335735.1"/>
    <property type="molecule type" value="Genomic_DNA"/>
</dbReference>
<dbReference type="InterPro" id="IPR001932">
    <property type="entry name" value="PPM-type_phosphatase-like_dom"/>
</dbReference>
<dbReference type="CDD" id="cd00143">
    <property type="entry name" value="PP2Cc"/>
    <property type="match status" value="1"/>
</dbReference>
<dbReference type="SMART" id="SM00331">
    <property type="entry name" value="PP2C_SIG"/>
    <property type="match status" value="1"/>
</dbReference>
<evidence type="ECO:0000259" key="3">
    <source>
        <dbReference type="PROSITE" id="PS51746"/>
    </source>
</evidence>
<dbReference type="PROSITE" id="PS51746">
    <property type="entry name" value="PPM_2"/>
    <property type="match status" value="1"/>
</dbReference>
<sequence>MFSEVCVTAPSKKKILKLNIKKINTTCPKKKLPKKIEEKPWKDQQTHGEFFSISAKKGPFRQRMEDTFSILHDPSKPFIGFGVFDGHSGIQAAVYASQHLLTKIRSFEESSLIQAFLETDRCFCESAQTLKDGTTATVAMIENGKILVGNVGDSRAILISESSCELLTKDHVASDLEEQARIEKAGGYVIPVGRIPRVQGTMAITRSIGDQGFKQFLIAEPHVIQREIKESDLFLVLASDGIFNNWDIDGLGNFLRERKDVKIELLAEAVAEFAISSGSRDNVTAIIIDLQYFKNPRLKARLLDIDMESDEEDTTMNIETTPKFVSKKFMF</sequence>
<comment type="caution">
    <text evidence="4">The sequence shown here is derived from an EMBL/GenBank/DDBJ whole genome shotgun (WGS) entry which is preliminary data.</text>
</comment>
<feature type="domain" description="PPM-type phosphatase" evidence="3">
    <location>
        <begin position="50"/>
        <end position="290"/>
    </location>
</feature>
<gene>
    <name evidence="4" type="ORF">BSTOLATCC_MIC64198</name>
</gene>
<organism evidence="4 5">
    <name type="scientific">Blepharisma stoltei</name>
    <dbReference type="NCBI Taxonomy" id="1481888"/>
    <lineage>
        <taxon>Eukaryota</taxon>
        <taxon>Sar</taxon>
        <taxon>Alveolata</taxon>
        <taxon>Ciliophora</taxon>
        <taxon>Postciliodesmatophora</taxon>
        <taxon>Heterotrichea</taxon>
        <taxon>Heterotrichida</taxon>
        <taxon>Blepharismidae</taxon>
        <taxon>Blepharisma</taxon>
    </lineage>
</organism>
<dbReference type="InterPro" id="IPR036457">
    <property type="entry name" value="PPM-type-like_dom_sf"/>
</dbReference>
<dbReference type="GO" id="GO:0016020">
    <property type="term" value="C:membrane"/>
    <property type="evidence" value="ECO:0007669"/>
    <property type="project" value="UniProtKB-SubCell"/>
</dbReference>
<comment type="subcellular location">
    <subcellularLocation>
        <location evidence="1">Membrane</location>
    </subcellularLocation>
</comment>